<sequence length="455" mass="49000">MGISILGIFFGVLIATIVTGETFWPALLGLFGMIVCDFTTAGDLLKTWFGNTTIQQIIWVMALTGAVTESGAVNVLARKVLKIRALKGHPMRLITALFLTVLVCAALVSSPTTMLLLWYPILDGICEMCGVEKNSDLKRELLLGIYIAAMGAYVLPFKGVHLSSIAIISGIMESSGLPFNNMAYLVVATLVVLAFVLVYTLFIRFVWKTDLTPLKEFDVDKMGLTEADLKMTGKQKTLFGFMLFGIVFLLLGMALPKGSAVYDFYNKIGSTWVWIVLFAVLCLMRDREGKPFINGVKLLQSKTMWGIVAVAGCFTICGSAIASDDLGIKAAIATVLGPILGNASWPIMVILCVAVSTIFTNFTNGMPVSFTINAICIPLACTMQMEGRGNATILGVATILASMCAFLTNGAIAYAPILLGREEMTSKFIFTKGVVTNILFIVLASLICIVGGYVV</sequence>
<keyword evidence="1" id="KW-1133">Transmembrane helix</keyword>
<comment type="caution">
    <text evidence="2">The sequence shown here is derived from an EMBL/GenBank/DDBJ whole genome shotgun (WGS) entry which is preliminary data.</text>
</comment>
<feature type="transmembrane region" description="Helical" evidence="1">
    <location>
        <begin position="183"/>
        <end position="207"/>
    </location>
</feature>
<dbReference type="AlphaFoldDB" id="A0A8J6M8C8"/>
<feature type="transmembrane region" description="Helical" evidence="1">
    <location>
        <begin position="89"/>
        <end position="108"/>
    </location>
</feature>
<protein>
    <submittedName>
        <fullName evidence="2">Uncharacterized protein</fullName>
    </submittedName>
</protein>
<reference evidence="2" key="1">
    <citation type="submission" date="2020-08" db="EMBL/GenBank/DDBJ databases">
        <title>Genome public.</title>
        <authorList>
            <person name="Liu C."/>
            <person name="Sun Q."/>
        </authorList>
    </citation>
    <scope>NUCLEOTIDE SEQUENCE</scope>
    <source>
        <strain evidence="2">NSJ-51</strain>
    </source>
</reference>
<keyword evidence="3" id="KW-1185">Reference proteome</keyword>
<feature type="transmembrane region" description="Helical" evidence="1">
    <location>
        <begin position="434"/>
        <end position="454"/>
    </location>
</feature>
<keyword evidence="1" id="KW-0472">Membrane</keyword>
<feature type="transmembrane region" description="Helical" evidence="1">
    <location>
        <begin position="393"/>
        <end position="414"/>
    </location>
</feature>
<feature type="transmembrane region" description="Helical" evidence="1">
    <location>
        <begin position="238"/>
        <end position="256"/>
    </location>
</feature>
<dbReference type="EMBL" id="JACOPP010000007">
    <property type="protein sequence ID" value="MBC5733461.1"/>
    <property type="molecule type" value="Genomic_DNA"/>
</dbReference>
<evidence type="ECO:0000313" key="2">
    <source>
        <dbReference type="EMBL" id="MBC5733461.1"/>
    </source>
</evidence>
<feature type="transmembrane region" description="Helical" evidence="1">
    <location>
        <begin position="343"/>
        <end position="362"/>
    </location>
</feature>
<feature type="transmembrane region" description="Helical" evidence="1">
    <location>
        <begin position="268"/>
        <end position="284"/>
    </location>
</feature>
<evidence type="ECO:0000313" key="3">
    <source>
        <dbReference type="Proteomes" id="UP000661435"/>
    </source>
</evidence>
<feature type="transmembrane region" description="Helical" evidence="1">
    <location>
        <begin position="57"/>
        <end position="77"/>
    </location>
</feature>
<accession>A0A8J6M8C8</accession>
<keyword evidence="1" id="KW-0812">Transmembrane</keyword>
<gene>
    <name evidence="2" type="ORF">H8S57_06945</name>
</gene>
<dbReference type="Proteomes" id="UP000661435">
    <property type="component" value="Unassembled WGS sequence"/>
</dbReference>
<evidence type="ECO:0000256" key="1">
    <source>
        <dbReference type="SAM" id="Phobius"/>
    </source>
</evidence>
<organism evidence="2 3">
    <name type="scientific">Lawsonibacter hominis</name>
    <dbReference type="NCBI Taxonomy" id="2763053"/>
    <lineage>
        <taxon>Bacteria</taxon>
        <taxon>Bacillati</taxon>
        <taxon>Bacillota</taxon>
        <taxon>Clostridia</taxon>
        <taxon>Eubacteriales</taxon>
        <taxon>Oscillospiraceae</taxon>
        <taxon>Lawsonibacter</taxon>
    </lineage>
</organism>
<proteinExistence type="predicted"/>
<name>A0A8J6M8C8_9FIRM</name>
<feature type="transmembrane region" description="Helical" evidence="1">
    <location>
        <begin position="304"/>
        <end position="323"/>
    </location>
</feature>